<evidence type="ECO:0000313" key="7">
    <source>
        <dbReference type="EMBL" id="PMN93498.1"/>
    </source>
</evidence>
<dbReference type="PANTHER" id="PTHR30250">
    <property type="entry name" value="PST FAMILY PREDICTED COLANIC ACID TRANSPORTER"/>
    <property type="match status" value="1"/>
</dbReference>
<feature type="transmembrane region" description="Helical" evidence="6">
    <location>
        <begin position="143"/>
        <end position="164"/>
    </location>
</feature>
<evidence type="ECO:0000256" key="3">
    <source>
        <dbReference type="ARBA" id="ARBA00022692"/>
    </source>
</evidence>
<dbReference type="RefSeq" id="WP_102319547.1">
    <property type="nucleotide sequence ID" value="NZ_MCYQ01000079.1"/>
</dbReference>
<feature type="transmembrane region" description="Helical" evidence="6">
    <location>
        <begin position="43"/>
        <end position="61"/>
    </location>
</feature>
<evidence type="ECO:0000256" key="2">
    <source>
        <dbReference type="ARBA" id="ARBA00022475"/>
    </source>
</evidence>
<dbReference type="EMBL" id="MDAL01000013">
    <property type="protein sequence ID" value="PMN93498.1"/>
    <property type="molecule type" value="Genomic_DNA"/>
</dbReference>
<dbReference type="AlphaFoldDB" id="A0A2N7LDN9"/>
<proteinExistence type="predicted"/>
<evidence type="ECO:0000256" key="1">
    <source>
        <dbReference type="ARBA" id="ARBA00004651"/>
    </source>
</evidence>
<gene>
    <name evidence="7" type="ORF">BCT23_12630</name>
</gene>
<feature type="transmembrane region" description="Helical" evidence="6">
    <location>
        <begin position="12"/>
        <end position="31"/>
    </location>
</feature>
<keyword evidence="5 6" id="KW-0472">Membrane</keyword>
<evidence type="ECO:0000256" key="5">
    <source>
        <dbReference type="ARBA" id="ARBA00023136"/>
    </source>
</evidence>
<dbReference type="InterPro" id="IPR002797">
    <property type="entry name" value="Polysacc_synth"/>
</dbReference>
<comment type="subcellular location">
    <subcellularLocation>
        <location evidence="1">Cell membrane</location>
        <topology evidence="1">Multi-pass membrane protein</topology>
    </subcellularLocation>
</comment>
<feature type="transmembrane region" description="Helical" evidence="6">
    <location>
        <begin position="110"/>
        <end position="131"/>
    </location>
</feature>
<evidence type="ECO:0000256" key="4">
    <source>
        <dbReference type="ARBA" id="ARBA00022989"/>
    </source>
</evidence>
<feature type="transmembrane region" description="Helical" evidence="6">
    <location>
        <begin position="331"/>
        <end position="355"/>
    </location>
</feature>
<feature type="transmembrane region" description="Helical" evidence="6">
    <location>
        <begin position="385"/>
        <end position="406"/>
    </location>
</feature>
<name>A0A2N7LDN9_9GAMM</name>
<feature type="transmembrane region" description="Helical" evidence="6">
    <location>
        <begin position="82"/>
        <end position="104"/>
    </location>
</feature>
<dbReference type="Proteomes" id="UP000235387">
    <property type="component" value="Unassembled WGS sequence"/>
</dbReference>
<protein>
    <submittedName>
        <fullName evidence="7">Polysaccharide biosynthesis protein</fullName>
    </submittedName>
</protein>
<comment type="caution">
    <text evidence="7">The sequence shown here is derived from an EMBL/GenBank/DDBJ whole genome shotgun (WGS) entry which is preliminary data.</text>
</comment>
<keyword evidence="3 6" id="KW-0812">Transmembrane</keyword>
<keyword evidence="4 6" id="KW-1133">Transmembrane helix</keyword>
<dbReference type="PANTHER" id="PTHR30250:SF11">
    <property type="entry name" value="O-ANTIGEN TRANSPORTER-RELATED"/>
    <property type="match status" value="1"/>
</dbReference>
<accession>A0A2N7LDN9</accession>
<dbReference type="Pfam" id="PF01943">
    <property type="entry name" value="Polysacc_synt"/>
    <property type="match status" value="1"/>
</dbReference>
<feature type="transmembrane region" description="Helical" evidence="6">
    <location>
        <begin position="214"/>
        <end position="239"/>
    </location>
</feature>
<evidence type="ECO:0000256" key="6">
    <source>
        <dbReference type="SAM" id="Phobius"/>
    </source>
</evidence>
<reference evidence="8" key="1">
    <citation type="submission" date="2016-07" db="EMBL/GenBank/DDBJ databases">
        <title>Nontailed viruses are major unrecognized killers of bacteria in the ocean.</title>
        <authorList>
            <person name="Kauffman K."/>
            <person name="Hussain F."/>
            <person name="Yang J."/>
            <person name="Arevalo P."/>
            <person name="Brown J."/>
            <person name="Cutler M."/>
            <person name="Kelly L."/>
            <person name="Polz M.F."/>
        </authorList>
    </citation>
    <scope>NUCLEOTIDE SEQUENCE [LARGE SCALE GENOMIC DNA]</scope>
    <source>
        <strain evidence="8">10N.261.45.A10</strain>
    </source>
</reference>
<dbReference type="InterPro" id="IPR050833">
    <property type="entry name" value="Poly_Biosynth_Transport"/>
</dbReference>
<sequence length="417" mass="45980">MLDKTIIKNISSLFSIRVAGYIIPLITLPYLVRVLGVEGYGSLGFALAVTQYSVLFINYGFDLSATSAIAKVRDDKKKVSAIFWNILSIRLIIWFLSYALLLIVSLASDAIFDIQTILMAYMLLSLASVLFPQWLFQGKEKLGLISLIKIATQTLSVPLLFIFVENESDLSLAALISALAPLASALCSLWIVYKRKWIIYKAPSLINIKKQLIDGWYIFISTAAISLYTTNVTVILGLISGPVSVGYFVAAERLIKAVLGLYGIISNAFYPRINAVVESSKKEAIELIKKLGIVLFGSAIICSIAVYFSSGFIVVTLFGVNYGTAEEILKILSLLPIVISVSNLMGIQILIPFGYKKEFSKVLITSACASLFLLIPFVYKYAEYGAAVSVLITELIVTIMMIYTVFKLRIVKVKDEI</sequence>
<feature type="transmembrane region" description="Helical" evidence="6">
    <location>
        <begin position="245"/>
        <end position="270"/>
    </location>
</feature>
<keyword evidence="2" id="KW-1003">Cell membrane</keyword>
<feature type="transmembrane region" description="Helical" evidence="6">
    <location>
        <begin position="362"/>
        <end position="379"/>
    </location>
</feature>
<organism evidence="7 8">
    <name type="scientific">Enterovibrio norvegicus</name>
    <dbReference type="NCBI Taxonomy" id="188144"/>
    <lineage>
        <taxon>Bacteria</taxon>
        <taxon>Pseudomonadati</taxon>
        <taxon>Pseudomonadota</taxon>
        <taxon>Gammaproteobacteria</taxon>
        <taxon>Vibrionales</taxon>
        <taxon>Vibrionaceae</taxon>
        <taxon>Enterovibrio</taxon>
    </lineage>
</organism>
<dbReference type="GO" id="GO:0005886">
    <property type="term" value="C:plasma membrane"/>
    <property type="evidence" value="ECO:0007669"/>
    <property type="project" value="UniProtKB-SubCell"/>
</dbReference>
<feature type="transmembrane region" description="Helical" evidence="6">
    <location>
        <begin position="170"/>
        <end position="193"/>
    </location>
</feature>
<dbReference type="CDD" id="cd13128">
    <property type="entry name" value="MATE_Wzx_like"/>
    <property type="match status" value="1"/>
</dbReference>
<feature type="transmembrane region" description="Helical" evidence="6">
    <location>
        <begin position="291"/>
        <end position="319"/>
    </location>
</feature>
<evidence type="ECO:0000313" key="8">
    <source>
        <dbReference type="Proteomes" id="UP000235387"/>
    </source>
</evidence>